<dbReference type="SMART" id="SM01091">
    <property type="entry name" value="CorC_HlyC"/>
    <property type="match status" value="1"/>
</dbReference>
<dbReference type="InterPro" id="IPR046342">
    <property type="entry name" value="CBS_dom_sf"/>
</dbReference>
<dbReference type="PROSITE" id="PS51371">
    <property type="entry name" value="CBS"/>
    <property type="match status" value="2"/>
</dbReference>
<feature type="domain" description="CBS" evidence="6">
    <location>
        <begin position="182"/>
        <end position="243"/>
    </location>
</feature>
<dbReference type="InterPro" id="IPR036318">
    <property type="entry name" value="FAD-bd_PCMH-like_sf"/>
</dbReference>
<evidence type="ECO:0000256" key="2">
    <source>
        <dbReference type="ARBA" id="ARBA00022737"/>
    </source>
</evidence>
<sequence length="340" mass="37282">MSMSGNGDEAGLGERGASDTAADARSRRRQRVEEPGFFESLVAFLKPRVPTSLREEFVEALDGEGTGFTANERLMLTNILELHDVRVEDVMVPRTEIEAISINATLAELMERFEESGHSRMPVFGEGLDDLLGMVHIRDMVGHVTRAALCFGHEDGKPEAPVRSGLDLGRVDLRHTISDLGLLRQTLFVPPSMHAAELMARMQASHIQMALVIDEYGGTDGLVSLEDILEMVVGDIEDEHDDEEILVTDAGDGVYYADARADLDEVQRVVGLDFDVRMHEDEADTIGGLVVNALGRVPEAGTVVEAVPGFEIEILEADPRRVKRLRIVRFPEGAAESLPD</sequence>
<evidence type="ECO:0000259" key="6">
    <source>
        <dbReference type="PROSITE" id="PS51371"/>
    </source>
</evidence>
<feature type="region of interest" description="Disordered" evidence="5">
    <location>
        <begin position="1"/>
        <end position="29"/>
    </location>
</feature>
<dbReference type="Pfam" id="PF03471">
    <property type="entry name" value="CorC_HlyC"/>
    <property type="match status" value="1"/>
</dbReference>
<dbReference type="EMBL" id="JACIEK010000002">
    <property type="protein sequence ID" value="MBB3997799.1"/>
    <property type="molecule type" value="Genomic_DNA"/>
</dbReference>
<proteinExistence type="inferred from homology"/>
<keyword evidence="3 4" id="KW-0129">CBS domain</keyword>
<dbReference type="Pfam" id="PF00571">
    <property type="entry name" value="CBS"/>
    <property type="match status" value="2"/>
</dbReference>
<dbReference type="CDD" id="cd04590">
    <property type="entry name" value="CBS_pair_CorC_HlyC_assoc"/>
    <property type="match status" value="1"/>
</dbReference>
<evidence type="ECO:0000256" key="5">
    <source>
        <dbReference type="SAM" id="MobiDB-lite"/>
    </source>
</evidence>
<dbReference type="Gene3D" id="3.30.465.10">
    <property type="match status" value="1"/>
</dbReference>
<dbReference type="InterPro" id="IPR000644">
    <property type="entry name" value="CBS_dom"/>
</dbReference>
<evidence type="ECO:0000313" key="7">
    <source>
        <dbReference type="EMBL" id="MBB3997799.1"/>
    </source>
</evidence>
<evidence type="ECO:0000313" key="8">
    <source>
        <dbReference type="Proteomes" id="UP000542776"/>
    </source>
</evidence>
<dbReference type="Gene3D" id="3.10.580.10">
    <property type="entry name" value="CBS-domain"/>
    <property type="match status" value="1"/>
</dbReference>
<comment type="similarity">
    <text evidence="1">Belongs to the UPF0053 family. Hemolysin C subfamily.</text>
</comment>
<dbReference type="Proteomes" id="UP000542776">
    <property type="component" value="Unassembled WGS sequence"/>
</dbReference>
<dbReference type="AlphaFoldDB" id="A0A7W6EGW9"/>
<feature type="domain" description="CBS" evidence="6">
    <location>
        <begin position="91"/>
        <end position="156"/>
    </location>
</feature>
<dbReference type="InterPro" id="IPR016169">
    <property type="entry name" value="FAD-bd_PCMH_sub2"/>
</dbReference>
<dbReference type="InterPro" id="IPR005170">
    <property type="entry name" value="Transptr-assoc_dom"/>
</dbReference>
<dbReference type="FunFam" id="3.10.580.10:FF:000002">
    <property type="entry name" value="Magnesium/cobalt efflux protein CorC"/>
    <property type="match status" value="1"/>
</dbReference>
<gene>
    <name evidence="7" type="ORF">GGR04_001635</name>
</gene>
<reference evidence="7 8" key="1">
    <citation type="submission" date="2020-08" db="EMBL/GenBank/DDBJ databases">
        <title>Genomic Encyclopedia of Type Strains, Phase IV (KMG-IV): sequencing the most valuable type-strain genomes for metagenomic binning, comparative biology and taxonomic classification.</title>
        <authorList>
            <person name="Goeker M."/>
        </authorList>
    </citation>
    <scope>NUCLEOTIDE SEQUENCE [LARGE SCALE GENOMIC DNA]</scope>
    <source>
        <strain evidence="7 8">DSM 102238</strain>
    </source>
</reference>
<name>A0A7W6EGW9_9HYPH</name>
<evidence type="ECO:0000256" key="3">
    <source>
        <dbReference type="ARBA" id="ARBA00023122"/>
    </source>
</evidence>
<evidence type="ECO:0000256" key="1">
    <source>
        <dbReference type="ARBA" id="ARBA00006446"/>
    </source>
</evidence>
<dbReference type="GO" id="GO:0005886">
    <property type="term" value="C:plasma membrane"/>
    <property type="evidence" value="ECO:0007669"/>
    <property type="project" value="TreeGrafter"/>
</dbReference>
<keyword evidence="2" id="KW-0677">Repeat</keyword>
<dbReference type="GO" id="GO:0050660">
    <property type="term" value="F:flavin adenine dinucleotide binding"/>
    <property type="evidence" value="ECO:0007669"/>
    <property type="project" value="InterPro"/>
</dbReference>
<evidence type="ECO:0000256" key="4">
    <source>
        <dbReference type="PROSITE-ProRule" id="PRU00703"/>
    </source>
</evidence>
<dbReference type="SMART" id="SM00116">
    <property type="entry name" value="CBS"/>
    <property type="match status" value="2"/>
</dbReference>
<comment type="caution">
    <text evidence="7">The sequence shown here is derived from an EMBL/GenBank/DDBJ whole genome shotgun (WGS) entry which is preliminary data.</text>
</comment>
<dbReference type="PANTHER" id="PTHR22777:SF27">
    <property type="entry name" value="MAGNESIUM AND COBALT EFFLUX PROTEIN CORC"/>
    <property type="match status" value="1"/>
</dbReference>
<dbReference type="SUPFAM" id="SSF54631">
    <property type="entry name" value="CBS-domain pair"/>
    <property type="match status" value="1"/>
</dbReference>
<dbReference type="SUPFAM" id="SSF56176">
    <property type="entry name" value="FAD-binding/transporter-associated domain-like"/>
    <property type="match status" value="1"/>
</dbReference>
<protein>
    <submittedName>
        <fullName evidence="7">CBS domain containing-hemolysin-like protein</fullName>
    </submittedName>
</protein>
<organism evidence="7 8">
    <name type="scientific">Aureimonas pseudogalii</name>
    <dbReference type="NCBI Taxonomy" id="1744844"/>
    <lineage>
        <taxon>Bacteria</taxon>
        <taxon>Pseudomonadati</taxon>
        <taxon>Pseudomonadota</taxon>
        <taxon>Alphaproteobacteria</taxon>
        <taxon>Hyphomicrobiales</taxon>
        <taxon>Aurantimonadaceae</taxon>
        <taxon>Aureimonas</taxon>
    </lineage>
</organism>
<dbReference type="InterPro" id="IPR044751">
    <property type="entry name" value="Ion_transp-like_CBS"/>
</dbReference>
<dbReference type="PANTHER" id="PTHR22777">
    <property type="entry name" value="HEMOLYSIN-RELATED"/>
    <property type="match status" value="1"/>
</dbReference>
<accession>A0A7W6EGW9</accession>
<keyword evidence="8" id="KW-1185">Reference proteome</keyword>